<gene>
    <name evidence="1" type="ORF">DARMORV10_C08P16720.1</name>
</gene>
<proteinExistence type="predicted"/>
<name>A0A816U8G2_BRANA</name>
<reference evidence="1" key="1">
    <citation type="submission" date="2021-01" db="EMBL/GenBank/DDBJ databases">
        <authorList>
            <consortium name="Genoscope - CEA"/>
            <person name="William W."/>
        </authorList>
    </citation>
    <scope>NUCLEOTIDE SEQUENCE</scope>
</reference>
<organism evidence="1">
    <name type="scientific">Brassica napus</name>
    <name type="common">Rape</name>
    <dbReference type="NCBI Taxonomy" id="3708"/>
    <lineage>
        <taxon>Eukaryota</taxon>
        <taxon>Viridiplantae</taxon>
        <taxon>Streptophyta</taxon>
        <taxon>Embryophyta</taxon>
        <taxon>Tracheophyta</taxon>
        <taxon>Spermatophyta</taxon>
        <taxon>Magnoliopsida</taxon>
        <taxon>eudicotyledons</taxon>
        <taxon>Gunneridae</taxon>
        <taxon>Pentapetalae</taxon>
        <taxon>rosids</taxon>
        <taxon>malvids</taxon>
        <taxon>Brassicales</taxon>
        <taxon>Brassicaceae</taxon>
        <taxon>Brassiceae</taxon>
        <taxon>Brassica</taxon>
    </lineage>
</organism>
<sequence length="167" mass="18834">MSMLLKIWRVLYISFSDNSSDINLNLTEGIMQSILMMRKKWRELICTSNFTGGREVTWITYTTRLVRDRESSSAILLPRLLRFFFLIFDSSSLCSIRLPLLCSSSGSPSIPSNLRFSFDGQKQAFVVVGRVSTGIEAKLKVLYGPGARKFARSCCSSWLTSHEGIVS</sequence>
<accession>A0A816U8G2</accession>
<dbReference type="AlphaFoldDB" id="A0A816U8G2"/>
<protein>
    <submittedName>
        <fullName evidence="1">(rape) hypothetical protein</fullName>
    </submittedName>
</protein>
<dbReference type="EMBL" id="HG994372">
    <property type="protein sequence ID" value="CAF2108833.1"/>
    <property type="molecule type" value="Genomic_DNA"/>
</dbReference>
<evidence type="ECO:0000313" key="1">
    <source>
        <dbReference type="EMBL" id="CAF2108833.1"/>
    </source>
</evidence>
<dbReference type="Proteomes" id="UP001295469">
    <property type="component" value="Chromosome C08"/>
</dbReference>